<name>A0A6T9PVH2_9EUKA</name>
<feature type="domain" description="Beta-Casp" evidence="6">
    <location>
        <begin position="274"/>
        <end position="397"/>
    </location>
</feature>
<evidence type="ECO:0000313" key="7">
    <source>
        <dbReference type="EMBL" id="CAE0154292.1"/>
    </source>
</evidence>
<dbReference type="EMBL" id="HBHX01073086">
    <property type="protein sequence ID" value="CAE0154292.1"/>
    <property type="molecule type" value="Transcribed_RNA"/>
</dbReference>
<reference evidence="7" key="1">
    <citation type="submission" date="2021-01" db="EMBL/GenBank/DDBJ databases">
        <authorList>
            <person name="Corre E."/>
            <person name="Pelletier E."/>
            <person name="Niang G."/>
            <person name="Scheremetjew M."/>
            <person name="Finn R."/>
            <person name="Kale V."/>
            <person name="Holt S."/>
            <person name="Cochrane G."/>
            <person name="Meng A."/>
            <person name="Brown T."/>
            <person name="Cohen L."/>
        </authorList>
    </citation>
    <scope>NUCLEOTIDE SEQUENCE</scope>
    <source>
        <strain evidence="7">CCMP281</strain>
    </source>
</reference>
<dbReference type="GO" id="GO:0032039">
    <property type="term" value="C:integrator complex"/>
    <property type="evidence" value="ECO:0007669"/>
    <property type="project" value="InterPro"/>
</dbReference>
<proteinExistence type="predicted"/>
<dbReference type="GO" id="GO:0005737">
    <property type="term" value="C:cytoplasm"/>
    <property type="evidence" value="ECO:0007669"/>
    <property type="project" value="UniProtKB-SubCell"/>
</dbReference>
<dbReference type="Gene3D" id="3.40.50.10890">
    <property type="match status" value="1"/>
</dbReference>
<dbReference type="EMBL" id="HBHX01073091">
    <property type="protein sequence ID" value="CAE0154299.1"/>
    <property type="molecule type" value="Transcribed_RNA"/>
</dbReference>
<comment type="subcellular location">
    <subcellularLocation>
        <location evidence="2">Cytoplasm</location>
    </subcellularLocation>
    <subcellularLocation>
        <location evidence="1">Nucleus</location>
    </subcellularLocation>
</comment>
<dbReference type="InterPro" id="IPR027074">
    <property type="entry name" value="Integrator_9su"/>
</dbReference>
<dbReference type="InterPro" id="IPR036866">
    <property type="entry name" value="RibonucZ/Hydroxyglut_hydro"/>
</dbReference>
<dbReference type="InterPro" id="IPR022712">
    <property type="entry name" value="Beta_Casp"/>
</dbReference>
<accession>A0A6T9PVH2</accession>
<evidence type="ECO:0000313" key="8">
    <source>
        <dbReference type="EMBL" id="CAE0154299.1"/>
    </source>
</evidence>
<gene>
    <name evidence="7" type="ORF">HERI1096_LOCUS40461</name>
    <name evidence="8" type="ORF">HERI1096_LOCUS40465</name>
</gene>
<dbReference type="GO" id="GO:0034472">
    <property type="term" value="P:snRNA 3'-end processing"/>
    <property type="evidence" value="ECO:0007669"/>
    <property type="project" value="TreeGrafter"/>
</dbReference>
<dbReference type="PANTHER" id="PTHR46094">
    <property type="entry name" value="INTEGRATOR COMPLEX SUBUNIT 9"/>
    <property type="match status" value="1"/>
</dbReference>
<sequence length="667" mass="70272">MAQLHLICSSPTICNTSFPPRYVYTPSSSFIYCAACDGPVAPECMGARSLTLTIHGHAPDGARRRGIGPDEAASNEVGSDRIGSGQARTDGLRSDAVGPNASRIARRGQGDDAAWQGRCDRVGDGGSGGDVKCISGNGLPSGSRRRAIHSGGGVGADASVSSSRELKEHASTWRARALLLTGVRGDADGGWDAEQDDSDAFRSSKLSPQTARALPAVHAQTNDKAEDSVQEAGARAAVMQARGRPMLWTACEAVCQSCAAGGNVLIPCSPLGVTLTLIEALAESLAARDERAVPIYLFTPVGSACLSQASLFPEYLDRGRQAQALLPAAPFAFESLIASGALICAAQAADLAEPLRHPAIVLAAHPSLRLGEAPRLLHKWREQANSLLLLTTPADDLNLLLAPFRPMKIRVMACPIESCFSVEQAVSLVSLLRPMHIMLPPGCNSVTRTASAKALSSSPASAQLQTIADRMDCIPADTSYTSIGISPGKAGGIAASSLRSNPIPSTHITELAMFKPSRLLLKRSFDAASMPTSAAAALPPLRSFSDGVKAARVWADLRYTRSQSTLLPDLELHPCAGRDAGFVSSSLSRSSSDQLYLGVGRLHADRIGAALRRRGLQRGEVGQQVIEINGLEDTYIKLQPAGSTVVCKDYETSVLLREALLEQIVHL</sequence>
<organism evidence="7">
    <name type="scientific">Haptolina ericina</name>
    <dbReference type="NCBI Taxonomy" id="156174"/>
    <lineage>
        <taxon>Eukaryota</taxon>
        <taxon>Haptista</taxon>
        <taxon>Haptophyta</taxon>
        <taxon>Prymnesiophyceae</taxon>
        <taxon>Prymnesiales</taxon>
        <taxon>Prymnesiaceae</taxon>
        <taxon>Haptolina</taxon>
    </lineage>
</organism>
<feature type="region of interest" description="Disordered" evidence="5">
    <location>
        <begin position="57"/>
        <end position="161"/>
    </location>
</feature>
<protein>
    <recommendedName>
        <fullName evidence="6">Beta-Casp domain-containing protein</fullName>
    </recommendedName>
</protein>
<evidence type="ECO:0000256" key="5">
    <source>
        <dbReference type="SAM" id="MobiDB-lite"/>
    </source>
</evidence>
<keyword evidence="3" id="KW-0963">Cytoplasm</keyword>
<dbReference type="PANTHER" id="PTHR46094:SF1">
    <property type="entry name" value="INTEGRATOR COMPLEX SUBUNIT 9"/>
    <property type="match status" value="1"/>
</dbReference>
<evidence type="ECO:0000256" key="1">
    <source>
        <dbReference type="ARBA" id="ARBA00004123"/>
    </source>
</evidence>
<evidence type="ECO:0000256" key="3">
    <source>
        <dbReference type="ARBA" id="ARBA00022490"/>
    </source>
</evidence>
<dbReference type="AlphaFoldDB" id="A0A6T9PVH2"/>
<keyword evidence="4" id="KW-0539">Nucleus</keyword>
<dbReference type="SUPFAM" id="SSF56281">
    <property type="entry name" value="Metallo-hydrolase/oxidoreductase"/>
    <property type="match status" value="1"/>
</dbReference>
<evidence type="ECO:0000259" key="6">
    <source>
        <dbReference type="SMART" id="SM01027"/>
    </source>
</evidence>
<dbReference type="SMART" id="SM01027">
    <property type="entry name" value="Beta-Casp"/>
    <property type="match status" value="1"/>
</dbReference>
<evidence type="ECO:0000256" key="4">
    <source>
        <dbReference type="ARBA" id="ARBA00023242"/>
    </source>
</evidence>
<evidence type="ECO:0000256" key="2">
    <source>
        <dbReference type="ARBA" id="ARBA00004496"/>
    </source>
</evidence>